<dbReference type="GO" id="GO:0032456">
    <property type="term" value="P:endocytic recycling"/>
    <property type="evidence" value="ECO:0007669"/>
    <property type="project" value="TreeGrafter"/>
</dbReference>
<keyword evidence="4" id="KW-0653">Protein transport</keyword>
<dbReference type="VEuPathDB" id="AmoebaDB:FDP41_010847"/>
<evidence type="ECO:0000256" key="7">
    <source>
        <dbReference type="SAM" id="MobiDB-lite"/>
    </source>
</evidence>
<feature type="coiled-coil region" evidence="6">
    <location>
        <begin position="185"/>
        <end position="212"/>
    </location>
</feature>
<reference evidence="10 11" key="1">
    <citation type="journal article" date="2019" name="Sci. Rep.">
        <title>Nanopore sequencing improves the draft genome of the human pathogenic amoeba Naegleria fowleri.</title>
        <authorList>
            <person name="Liechti N."/>
            <person name="Schurch N."/>
            <person name="Bruggmann R."/>
            <person name="Wittwer M."/>
        </authorList>
    </citation>
    <scope>NUCLEOTIDE SEQUENCE [LARGE SCALE GENOMIC DNA]</scope>
    <source>
        <strain evidence="10 11">ATCC 30894</strain>
    </source>
</reference>
<dbReference type="GO" id="GO:0015031">
    <property type="term" value="P:protein transport"/>
    <property type="evidence" value="ECO:0007669"/>
    <property type="project" value="UniProtKB-KW"/>
</dbReference>
<comment type="similarity">
    <text evidence="2">Belongs to the VPS52 family.</text>
</comment>
<gene>
    <name evidence="10" type="ORF">FDP41_010847</name>
</gene>
<dbReference type="InterPro" id="IPR048319">
    <property type="entry name" value="Vps52_CC"/>
</dbReference>
<comment type="caution">
    <text evidence="10">The sequence shown here is derived from an EMBL/GenBank/DDBJ whole genome shotgun (WGS) entry which is preliminary data.</text>
</comment>
<dbReference type="PANTHER" id="PTHR14190:SF7">
    <property type="entry name" value="VACUOLAR PROTEIN SORTING-ASSOCIATED PROTEIN 52 HOMOLOG"/>
    <property type="match status" value="1"/>
</dbReference>
<keyword evidence="5" id="KW-0333">Golgi apparatus</keyword>
<feature type="domain" description="Vps52 C-terminal" evidence="9">
    <location>
        <begin position="422"/>
        <end position="688"/>
    </location>
</feature>
<dbReference type="EMBL" id="VFQX01000007">
    <property type="protein sequence ID" value="KAF0982868.1"/>
    <property type="molecule type" value="Genomic_DNA"/>
</dbReference>
<evidence type="ECO:0000256" key="1">
    <source>
        <dbReference type="ARBA" id="ARBA00004601"/>
    </source>
</evidence>
<keyword evidence="6" id="KW-0175">Coiled coil</keyword>
<dbReference type="GO" id="GO:0019905">
    <property type="term" value="F:syntaxin binding"/>
    <property type="evidence" value="ECO:0007669"/>
    <property type="project" value="TreeGrafter"/>
</dbReference>
<feature type="region of interest" description="Disordered" evidence="7">
    <location>
        <begin position="58"/>
        <end position="87"/>
    </location>
</feature>
<dbReference type="VEuPathDB" id="AmoebaDB:NF0024960"/>
<evidence type="ECO:0000256" key="4">
    <source>
        <dbReference type="ARBA" id="ARBA00022927"/>
    </source>
</evidence>
<dbReference type="GO" id="GO:0042147">
    <property type="term" value="P:retrograde transport, endosome to Golgi"/>
    <property type="evidence" value="ECO:0007669"/>
    <property type="project" value="TreeGrafter"/>
</dbReference>
<dbReference type="RefSeq" id="XP_044567581.1">
    <property type="nucleotide sequence ID" value="XM_044701189.1"/>
</dbReference>
<proteinExistence type="inferred from homology"/>
<evidence type="ECO:0000256" key="3">
    <source>
        <dbReference type="ARBA" id="ARBA00022448"/>
    </source>
</evidence>
<dbReference type="AlphaFoldDB" id="A0A6A5CB56"/>
<dbReference type="PANTHER" id="PTHR14190">
    <property type="entry name" value="SUPPRESSOR OF ACTIN MUTATIONS 2/VACUOLAR PROTEIN SORTING 52"/>
    <property type="match status" value="1"/>
</dbReference>
<feature type="compositionally biased region" description="Basic and acidic residues" evidence="7">
    <location>
        <begin position="62"/>
        <end position="78"/>
    </location>
</feature>
<dbReference type="OMA" id="IHVVMVE"/>
<accession>A0A6A5CB56</accession>
<evidence type="ECO:0000259" key="9">
    <source>
        <dbReference type="Pfam" id="PF20655"/>
    </source>
</evidence>
<sequence>MDTTLRYTGQVMSFFTRRNETNDKKRKSLLSGLFEDDDDHHEAHTNNNNTDAIHLRVSTNSTRDRRSSTAGSEVEHHGIGSPTSMIEGSGVIGVSEVNFDVNDLDITNDDFEELISDLDTIDLNAFQQDELVQKAIQEGVDLREYSKHIEDDLRKIETQSIDDYLEESERLADLHVQLQQCDSVLEKMENMLQNFQGSLGNISEEIKTLRDQSFTMNIKKRNRESAQQKLSVFVDKLVVSPDLTRKICDEPVSDSYLEHLLILDEKKDYITAIQNDVKKPIKACDDMLPLLDRLCTKAVSKVRSYLLQQLNELKKPKTNTQFIKQLLLKKKYYYDFAAKHSPQTGEELCAVYEDIIGKYYFNSFKNYVVSLLKLEQKVGTKQSLLVEPTVSLLNNITTMTVINPLQYTTNMLASTVGLGTPNKSGDATKEMNRTVFTLSDRAQVLDNATDLNSPIVARVAIEQNKKFFMEEIFRSVHILLINTATSEYIFSVDFFNNDKMFESLFSKSLQFLKDTWIGFISSTFDCIGLMLMIRLNFMFSSLMEKRNMKCLDIYFDEVHKLLVPKFNEIFEMNLKSVTDTKPEQLVSKEKDSHTLAKRYAELACSIHALNRDNPPKFKQEIEHKLASLREAVTKQLALVSEKMYGTKAKKIQVFLINAYDLILNHFILSKIDVNADGTAISKLLNVQVSAYIEEELTECYAGLISFVKQTEPKLGNVNSKNDGDANKNFIQNRTKVDVAEMEKLAKDFDKNWKQGISHINSNILQNFSNFNTGKEILNKTFTQLLLYYSRFTNIVSACYGDNPPFRSSLITPTKIQYEYKKYIQDFNKD</sequence>
<dbReference type="GO" id="GO:0000938">
    <property type="term" value="C:GARP complex"/>
    <property type="evidence" value="ECO:0007669"/>
    <property type="project" value="TreeGrafter"/>
</dbReference>
<feature type="domain" description="Vps52 coiled-coil" evidence="8">
    <location>
        <begin position="163"/>
        <end position="336"/>
    </location>
</feature>
<dbReference type="OrthoDB" id="19482at2759"/>
<dbReference type="Proteomes" id="UP000444721">
    <property type="component" value="Unassembled WGS sequence"/>
</dbReference>
<dbReference type="InterPro" id="IPR007258">
    <property type="entry name" value="Vps52"/>
</dbReference>
<evidence type="ECO:0000313" key="10">
    <source>
        <dbReference type="EMBL" id="KAF0982868.1"/>
    </source>
</evidence>
<evidence type="ECO:0008006" key="12">
    <source>
        <dbReference type="Google" id="ProtNLM"/>
    </source>
</evidence>
<evidence type="ECO:0000256" key="5">
    <source>
        <dbReference type="ARBA" id="ARBA00023034"/>
    </source>
</evidence>
<name>A0A6A5CB56_NAEFO</name>
<dbReference type="GO" id="GO:0005829">
    <property type="term" value="C:cytosol"/>
    <property type="evidence" value="ECO:0007669"/>
    <property type="project" value="GOC"/>
</dbReference>
<dbReference type="VEuPathDB" id="AmoebaDB:NfTy_015170"/>
<evidence type="ECO:0000256" key="2">
    <source>
        <dbReference type="ARBA" id="ARBA00008180"/>
    </source>
</evidence>
<dbReference type="InterPro" id="IPR048361">
    <property type="entry name" value="Vps52_C"/>
</dbReference>
<evidence type="ECO:0000313" key="11">
    <source>
        <dbReference type="Proteomes" id="UP000444721"/>
    </source>
</evidence>
<comment type="subcellular location">
    <subcellularLocation>
        <location evidence="1">Golgi apparatus</location>
        <location evidence="1">trans-Golgi network</location>
    </subcellularLocation>
</comment>
<dbReference type="GeneID" id="68118062"/>
<protein>
    <recommendedName>
        <fullName evidence="12">Vacuolar protein sorting-associated protein 52 homolog</fullName>
    </recommendedName>
</protein>
<dbReference type="Pfam" id="PF20655">
    <property type="entry name" value="Vps52_C"/>
    <property type="match status" value="1"/>
</dbReference>
<dbReference type="GO" id="GO:0006896">
    <property type="term" value="P:Golgi to vacuole transport"/>
    <property type="evidence" value="ECO:0007669"/>
    <property type="project" value="TreeGrafter"/>
</dbReference>
<evidence type="ECO:0000256" key="6">
    <source>
        <dbReference type="SAM" id="Coils"/>
    </source>
</evidence>
<keyword evidence="3" id="KW-0813">Transport</keyword>
<organism evidence="10 11">
    <name type="scientific">Naegleria fowleri</name>
    <name type="common">Brain eating amoeba</name>
    <dbReference type="NCBI Taxonomy" id="5763"/>
    <lineage>
        <taxon>Eukaryota</taxon>
        <taxon>Discoba</taxon>
        <taxon>Heterolobosea</taxon>
        <taxon>Tetramitia</taxon>
        <taxon>Eutetramitia</taxon>
        <taxon>Vahlkampfiidae</taxon>
        <taxon>Naegleria</taxon>
    </lineage>
</organism>
<evidence type="ECO:0000259" key="8">
    <source>
        <dbReference type="Pfam" id="PF04129"/>
    </source>
</evidence>
<keyword evidence="11" id="KW-1185">Reference proteome</keyword>
<dbReference type="Pfam" id="PF04129">
    <property type="entry name" value="Vps52_CC"/>
    <property type="match status" value="1"/>
</dbReference>